<name>A0ABW1V0P8_9BACL</name>
<dbReference type="RefSeq" id="WP_379232568.1">
    <property type="nucleotide sequence ID" value="NZ_JBHSTE010000002.1"/>
</dbReference>
<gene>
    <name evidence="2" type="ORF">ACFP56_06785</name>
</gene>
<feature type="transmembrane region" description="Helical" evidence="1">
    <location>
        <begin position="12"/>
        <end position="34"/>
    </location>
</feature>
<organism evidence="2 3">
    <name type="scientific">Paenibacillus septentrionalis</name>
    <dbReference type="NCBI Taxonomy" id="429342"/>
    <lineage>
        <taxon>Bacteria</taxon>
        <taxon>Bacillati</taxon>
        <taxon>Bacillota</taxon>
        <taxon>Bacilli</taxon>
        <taxon>Bacillales</taxon>
        <taxon>Paenibacillaceae</taxon>
        <taxon>Paenibacillus</taxon>
    </lineage>
</organism>
<evidence type="ECO:0000313" key="3">
    <source>
        <dbReference type="Proteomes" id="UP001596233"/>
    </source>
</evidence>
<dbReference type="InterPro" id="IPR021338">
    <property type="entry name" value="DUF2953"/>
</dbReference>
<comment type="caution">
    <text evidence="2">The sequence shown here is derived from an EMBL/GenBank/DDBJ whole genome shotgun (WGS) entry which is preliminary data.</text>
</comment>
<sequence>MLPFASYWPMWISLFLAAIIAVACFTTVTLELYARRQKENDDASIKVTMLAGLVSFKFKLPKMMMNKRGIGFNLSKPDGHEELVELDVKHAISRYQVWTDATMIMKDFKAWFLHLLRKVELSDWHWHSRAGTGEAMSAAISCGMLWSVKGMLFGALSKYVKVMDLPHVSIEPVFQEKWFSTEWSCKLKLKLGSLLLAVIYLIFHVTAIKRGIVLWKALVSRA</sequence>
<protein>
    <submittedName>
        <fullName evidence="2">DUF2953 domain-containing protein</fullName>
    </submittedName>
</protein>
<keyword evidence="1" id="KW-1133">Transmembrane helix</keyword>
<keyword evidence="1" id="KW-0472">Membrane</keyword>
<evidence type="ECO:0000313" key="2">
    <source>
        <dbReference type="EMBL" id="MFC6332325.1"/>
    </source>
</evidence>
<dbReference type="Proteomes" id="UP001596233">
    <property type="component" value="Unassembled WGS sequence"/>
</dbReference>
<keyword evidence="1" id="KW-0812">Transmembrane</keyword>
<dbReference type="EMBL" id="JBHSTE010000002">
    <property type="protein sequence ID" value="MFC6332325.1"/>
    <property type="molecule type" value="Genomic_DNA"/>
</dbReference>
<dbReference type="Pfam" id="PF11167">
    <property type="entry name" value="DUF2953"/>
    <property type="match status" value="1"/>
</dbReference>
<reference evidence="3" key="1">
    <citation type="journal article" date="2019" name="Int. J. Syst. Evol. Microbiol.">
        <title>The Global Catalogue of Microorganisms (GCM) 10K type strain sequencing project: providing services to taxonomists for standard genome sequencing and annotation.</title>
        <authorList>
            <consortium name="The Broad Institute Genomics Platform"/>
            <consortium name="The Broad Institute Genome Sequencing Center for Infectious Disease"/>
            <person name="Wu L."/>
            <person name="Ma J."/>
        </authorList>
    </citation>
    <scope>NUCLEOTIDE SEQUENCE [LARGE SCALE GENOMIC DNA]</scope>
    <source>
        <strain evidence="3">PCU 280</strain>
    </source>
</reference>
<proteinExistence type="predicted"/>
<keyword evidence="3" id="KW-1185">Reference proteome</keyword>
<accession>A0ABW1V0P8</accession>
<evidence type="ECO:0000256" key="1">
    <source>
        <dbReference type="SAM" id="Phobius"/>
    </source>
</evidence>
<feature type="transmembrane region" description="Helical" evidence="1">
    <location>
        <begin position="194"/>
        <end position="215"/>
    </location>
</feature>